<dbReference type="AlphaFoldDB" id="A0A8J5MW95"/>
<evidence type="ECO:0000259" key="1">
    <source>
        <dbReference type="Pfam" id="PF13638"/>
    </source>
</evidence>
<name>A0A8J5MW95_HOMAM</name>
<evidence type="ECO:0000313" key="3">
    <source>
        <dbReference type="Proteomes" id="UP000747542"/>
    </source>
</evidence>
<accession>A0A8J5MW95</accession>
<sequence length="380" mass="41994">MSDYRVSREIQSLTGRRVASLPCSGRCVPLYRVQGDVLPSTVLNGDVLPSTVFRETCCLPTVFREMCALYRVKWSVLLPSTVLNGDVLPLYRVQGDVLPLYRVQGDVLSLYRVQETCCPSTVFRETCCPSTVFRETCCPLPCSGRCVALYRVQGDVLPLYRVQEMCSPLPCCVGGHHKCWSSLRILLEIIKGSNEDEEGQWRRPTCTLTSSAAEAGSCPRRVEEKEAAAAPPSRLTIAGGGVHRVLTELDGLSRDAAVAKYGSVGHAVRVREGAAAALHYLRETKPQSLKCVTSQGSVLSSTTFTAEMDMPDATNDDKILSCCVHFCSDTTQRRPIKAGVRRLYREVVLLTEDRNLRVKAHARDVPVRDLLDFAHWAGVR</sequence>
<dbReference type="EMBL" id="JAHLQT010023767">
    <property type="protein sequence ID" value="KAG7165727.1"/>
    <property type="molecule type" value="Genomic_DNA"/>
</dbReference>
<proteinExistence type="predicted"/>
<comment type="caution">
    <text evidence="2">The sequence shown here is derived from an EMBL/GenBank/DDBJ whole genome shotgun (WGS) entry which is preliminary data.</text>
</comment>
<dbReference type="InterPro" id="IPR052626">
    <property type="entry name" value="SWT1_Regulator"/>
</dbReference>
<evidence type="ECO:0000313" key="2">
    <source>
        <dbReference type="EMBL" id="KAG7165727.1"/>
    </source>
</evidence>
<dbReference type="Pfam" id="PF13638">
    <property type="entry name" value="PIN_4"/>
    <property type="match status" value="1"/>
</dbReference>
<dbReference type="Gene3D" id="3.40.50.1010">
    <property type="entry name" value="5'-nuclease"/>
    <property type="match status" value="1"/>
</dbReference>
<dbReference type="PANTHER" id="PTHR16161">
    <property type="entry name" value="TRANSCRIPTIONAL PROTEIN SWT1"/>
    <property type="match status" value="1"/>
</dbReference>
<feature type="domain" description="PIN" evidence="1">
    <location>
        <begin position="245"/>
        <end position="369"/>
    </location>
</feature>
<dbReference type="GO" id="GO:0005634">
    <property type="term" value="C:nucleus"/>
    <property type="evidence" value="ECO:0007669"/>
    <property type="project" value="TreeGrafter"/>
</dbReference>
<dbReference type="PANTHER" id="PTHR16161:SF0">
    <property type="entry name" value="TRANSCRIPTIONAL PROTEIN SWT1"/>
    <property type="match status" value="1"/>
</dbReference>
<protein>
    <submittedName>
        <fullName evidence="2">Telomerase-binding protein EST1A-like</fullName>
    </submittedName>
</protein>
<reference evidence="2" key="1">
    <citation type="journal article" date="2021" name="Sci. Adv.">
        <title>The American lobster genome reveals insights on longevity, neural, and immune adaptations.</title>
        <authorList>
            <person name="Polinski J.M."/>
            <person name="Zimin A.V."/>
            <person name="Clark K.F."/>
            <person name="Kohn A.B."/>
            <person name="Sadowski N."/>
            <person name="Timp W."/>
            <person name="Ptitsyn A."/>
            <person name="Khanna P."/>
            <person name="Romanova D.Y."/>
            <person name="Williams P."/>
            <person name="Greenwood S.J."/>
            <person name="Moroz L.L."/>
            <person name="Walt D.R."/>
            <person name="Bodnar A.G."/>
        </authorList>
    </citation>
    <scope>NUCLEOTIDE SEQUENCE</scope>
    <source>
        <strain evidence="2">GMGI-L3</strain>
    </source>
</reference>
<keyword evidence="3" id="KW-1185">Reference proteome</keyword>
<dbReference type="Proteomes" id="UP000747542">
    <property type="component" value="Unassembled WGS sequence"/>
</dbReference>
<organism evidence="2 3">
    <name type="scientific">Homarus americanus</name>
    <name type="common">American lobster</name>
    <dbReference type="NCBI Taxonomy" id="6706"/>
    <lineage>
        <taxon>Eukaryota</taxon>
        <taxon>Metazoa</taxon>
        <taxon>Ecdysozoa</taxon>
        <taxon>Arthropoda</taxon>
        <taxon>Crustacea</taxon>
        <taxon>Multicrustacea</taxon>
        <taxon>Malacostraca</taxon>
        <taxon>Eumalacostraca</taxon>
        <taxon>Eucarida</taxon>
        <taxon>Decapoda</taxon>
        <taxon>Pleocyemata</taxon>
        <taxon>Astacidea</taxon>
        <taxon>Nephropoidea</taxon>
        <taxon>Nephropidae</taxon>
        <taxon>Homarus</taxon>
    </lineage>
</organism>
<dbReference type="InterPro" id="IPR002716">
    <property type="entry name" value="PIN_dom"/>
</dbReference>
<gene>
    <name evidence="2" type="primary">Smg6-L</name>
    <name evidence="2" type="ORF">Hamer_G020408</name>
</gene>